<name>F7AQ56_CIOIN</name>
<proteinExistence type="predicted"/>
<feature type="compositionally biased region" description="Low complexity" evidence="2">
    <location>
        <begin position="10"/>
        <end position="21"/>
    </location>
</feature>
<dbReference type="EMBL" id="EAAA01000055">
    <property type="status" value="NOT_ANNOTATED_CDS"/>
    <property type="molecule type" value="Genomic_DNA"/>
</dbReference>
<dbReference type="GeneTree" id="ENSGT00940000167181"/>
<accession>F7AQ56</accession>
<dbReference type="OMA" id="HRERRCW"/>
<feature type="region of interest" description="Disordered" evidence="2">
    <location>
        <begin position="1"/>
        <end position="41"/>
    </location>
</feature>
<keyword evidence="1" id="KW-0175">Coiled coil</keyword>
<dbReference type="AlphaFoldDB" id="F7AQ56"/>
<dbReference type="Proteomes" id="UP000008144">
    <property type="component" value="Chromosome 1"/>
</dbReference>
<feature type="coiled-coil region" evidence="1">
    <location>
        <begin position="54"/>
        <end position="224"/>
    </location>
</feature>
<organism evidence="3 4">
    <name type="scientific">Ciona intestinalis</name>
    <name type="common">Transparent sea squirt</name>
    <name type="synonym">Ascidia intestinalis</name>
    <dbReference type="NCBI Taxonomy" id="7719"/>
    <lineage>
        <taxon>Eukaryota</taxon>
        <taxon>Metazoa</taxon>
        <taxon>Chordata</taxon>
        <taxon>Tunicata</taxon>
        <taxon>Ascidiacea</taxon>
        <taxon>Phlebobranchia</taxon>
        <taxon>Cionidae</taxon>
        <taxon>Ciona</taxon>
    </lineage>
</organism>
<dbReference type="HOGENOM" id="CLU_1212145_0_0_1"/>
<protein>
    <recommendedName>
        <fullName evidence="5">Coiled-coil domain-containing protein 62</fullName>
    </recommendedName>
</protein>
<evidence type="ECO:0000313" key="3">
    <source>
        <dbReference type="Ensembl" id="ENSCINP00000022138.2"/>
    </source>
</evidence>
<feature type="compositionally biased region" description="Basic and acidic residues" evidence="2">
    <location>
        <begin position="26"/>
        <end position="36"/>
    </location>
</feature>
<reference evidence="3" key="4">
    <citation type="submission" date="2025-09" db="UniProtKB">
        <authorList>
            <consortium name="Ensembl"/>
        </authorList>
    </citation>
    <scope>IDENTIFICATION</scope>
</reference>
<sequence>MKMHPRFHSSPKYSQGSSGSYAADRSYIDDGKHNVSEEPLQMSDLESETILKQRKELQLLIGELKDRDKELNEMVAAHQQQLSAWERDRRRVVELEHRNERLEVEIRKRNEQLRLLIQRLKISDSRQKTKDSIIDTTKQKLAEAQHEIESTSAEKRDLENMNDALNTSLSDISSKIGRLEAKEQEFFTQLQLKDGDLVEAESEIREMKSKLRRVEVELHECRKSAAAAH</sequence>
<dbReference type="STRING" id="7719.ENSCINP00000022138"/>
<dbReference type="Ensembl" id="ENSCINT00000022384.2">
    <property type="protein sequence ID" value="ENSCINP00000022138.2"/>
    <property type="gene ID" value="ENSCING00000002704.3"/>
</dbReference>
<reference evidence="4" key="1">
    <citation type="journal article" date="2002" name="Science">
        <title>The draft genome of Ciona intestinalis: insights into chordate and vertebrate origins.</title>
        <authorList>
            <person name="Dehal P."/>
            <person name="Satou Y."/>
            <person name="Campbell R.K."/>
            <person name="Chapman J."/>
            <person name="Degnan B."/>
            <person name="De Tomaso A."/>
            <person name="Davidson B."/>
            <person name="Di Gregorio A."/>
            <person name="Gelpke M."/>
            <person name="Goodstein D.M."/>
            <person name="Harafuji N."/>
            <person name="Hastings K.E."/>
            <person name="Ho I."/>
            <person name="Hotta K."/>
            <person name="Huang W."/>
            <person name="Kawashima T."/>
            <person name="Lemaire P."/>
            <person name="Martinez D."/>
            <person name="Meinertzhagen I.A."/>
            <person name="Necula S."/>
            <person name="Nonaka M."/>
            <person name="Putnam N."/>
            <person name="Rash S."/>
            <person name="Saiga H."/>
            <person name="Satake M."/>
            <person name="Terry A."/>
            <person name="Yamada L."/>
            <person name="Wang H.G."/>
            <person name="Awazu S."/>
            <person name="Azumi K."/>
            <person name="Boore J."/>
            <person name="Branno M."/>
            <person name="Chin-Bow S."/>
            <person name="DeSantis R."/>
            <person name="Doyle S."/>
            <person name="Francino P."/>
            <person name="Keys D.N."/>
            <person name="Haga S."/>
            <person name="Hayashi H."/>
            <person name="Hino K."/>
            <person name="Imai K.S."/>
            <person name="Inaba K."/>
            <person name="Kano S."/>
            <person name="Kobayashi K."/>
            <person name="Kobayashi M."/>
            <person name="Lee B.I."/>
            <person name="Makabe K.W."/>
            <person name="Manohar C."/>
            <person name="Matassi G."/>
            <person name="Medina M."/>
            <person name="Mochizuki Y."/>
            <person name="Mount S."/>
            <person name="Morishita T."/>
            <person name="Miura S."/>
            <person name="Nakayama A."/>
            <person name="Nishizaka S."/>
            <person name="Nomoto H."/>
            <person name="Ohta F."/>
            <person name="Oishi K."/>
            <person name="Rigoutsos I."/>
            <person name="Sano M."/>
            <person name="Sasaki A."/>
            <person name="Sasakura Y."/>
            <person name="Shoguchi E."/>
            <person name="Shin-i T."/>
            <person name="Spagnuolo A."/>
            <person name="Stainier D."/>
            <person name="Suzuki M.M."/>
            <person name="Tassy O."/>
            <person name="Takatori N."/>
            <person name="Tokuoka M."/>
            <person name="Yagi K."/>
            <person name="Yoshizaki F."/>
            <person name="Wada S."/>
            <person name="Zhang C."/>
            <person name="Hyatt P.D."/>
            <person name="Larimer F."/>
            <person name="Detter C."/>
            <person name="Doggett N."/>
            <person name="Glavina T."/>
            <person name="Hawkins T."/>
            <person name="Richardson P."/>
            <person name="Lucas S."/>
            <person name="Kohara Y."/>
            <person name="Levine M."/>
            <person name="Satoh N."/>
            <person name="Rokhsar D.S."/>
        </authorList>
    </citation>
    <scope>NUCLEOTIDE SEQUENCE [LARGE SCALE GENOMIC DNA]</scope>
</reference>
<evidence type="ECO:0000256" key="1">
    <source>
        <dbReference type="SAM" id="Coils"/>
    </source>
</evidence>
<keyword evidence="4" id="KW-1185">Reference proteome</keyword>
<dbReference type="InParanoid" id="F7AQ56"/>
<evidence type="ECO:0008006" key="5">
    <source>
        <dbReference type="Google" id="ProtNLM"/>
    </source>
</evidence>
<reference evidence="3" key="2">
    <citation type="journal article" date="2008" name="Genome Biol.">
        <title>Improved genome assembly and evidence-based global gene model set for the chordate Ciona intestinalis: new insight into intron and operon populations.</title>
        <authorList>
            <person name="Satou Y."/>
            <person name="Mineta K."/>
            <person name="Ogasawara M."/>
            <person name="Sasakura Y."/>
            <person name="Shoguchi E."/>
            <person name="Ueno K."/>
            <person name="Yamada L."/>
            <person name="Matsumoto J."/>
            <person name="Wasserscheid J."/>
            <person name="Dewar K."/>
            <person name="Wiley G.B."/>
            <person name="Macmil S.L."/>
            <person name="Roe B.A."/>
            <person name="Zeller R.W."/>
            <person name="Hastings K.E."/>
            <person name="Lemaire P."/>
            <person name="Lindquist E."/>
            <person name="Endo T."/>
            <person name="Hotta K."/>
            <person name="Inaba K."/>
        </authorList>
    </citation>
    <scope>NUCLEOTIDE SEQUENCE [LARGE SCALE GENOMIC DNA]</scope>
    <source>
        <strain evidence="3">wild type</strain>
    </source>
</reference>
<evidence type="ECO:0000313" key="4">
    <source>
        <dbReference type="Proteomes" id="UP000008144"/>
    </source>
</evidence>
<reference evidence="3" key="3">
    <citation type="submission" date="2025-08" db="UniProtKB">
        <authorList>
            <consortium name="Ensembl"/>
        </authorList>
    </citation>
    <scope>IDENTIFICATION</scope>
</reference>
<evidence type="ECO:0000256" key="2">
    <source>
        <dbReference type="SAM" id="MobiDB-lite"/>
    </source>
</evidence>